<accession>A0ABT8C2T7</accession>
<protein>
    <submittedName>
        <fullName evidence="1">T9SS type A sorting domain-containing protein</fullName>
    </submittedName>
</protein>
<evidence type="ECO:0000313" key="2">
    <source>
        <dbReference type="Proteomes" id="UP001236663"/>
    </source>
</evidence>
<dbReference type="InterPro" id="IPR026444">
    <property type="entry name" value="Secre_tail"/>
</dbReference>
<dbReference type="Proteomes" id="UP001236663">
    <property type="component" value="Unassembled WGS sequence"/>
</dbReference>
<dbReference type="NCBIfam" id="TIGR04183">
    <property type="entry name" value="Por_Secre_tail"/>
    <property type="match status" value="1"/>
</dbReference>
<organism evidence="1 2">
    <name type="scientific">Cyclobacterium jeungdonense</name>
    <dbReference type="NCBI Taxonomy" id="708087"/>
    <lineage>
        <taxon>Bacteria</taxon>
        <taxon>Pseudomonadati</taxon>
        <taxon>Bacteroidota</taxon>
        <taxon>Cytophagia</taxon>
        <taxon>Cytophagales</taxon>
        <taxon>Cyclobacteriaceae</taxon>
        <taxon>Cyclobacterium</taxon>
    </lineage>
</organism>
<dbReference type="EMBL" id="JAUFQS010000004">
    <property type="protein sequence ID" value="MDN3687098.1"/>
    <property type="molecule type" value="Genomic_DNA"/>
</dbReference>
<reference evidence="2" key="1">
    <citation type="journal article" date="2019" name="Int. J. Syst. Evol. Microbiol.">
        <title>The Global Catalogue of Microorganisms (GCM) 10K type strain sequencing project: providing services to taxonomists for standard genome sequencing and annotation.</title>
        <authorList>
            <consortium name="The Broad Institute Genomics Platform"/>
            <consortium name="The Broad Institute Genome Sequencing Center for Infectious Disease"/>
            <person name="Wu L."/>
            <person name="Ma J."/>
        </authorList>
    </citation>
    <scope>NUCLEOTIDE SEQUENCE [LARGE SCALE GENOMIC DNA]</scope>
    <source>
        <strain evidence="2">CECT 7706</strain>
    </source>
</reference>
<gene>
    <name evidence="1" type="ORF">QWZ15_04595</name>
</gene>
<dbReference type="RefSeq" id="WP_163383990.1">
    <property type="nucleotide sequence ID" value="NZ_JAUFQS010000004.1"/>
</dbReference>
<keyword evidence="2" id="KW-1185">Reference proteome</keyword>
<comment type="caution">
    <text evidence="1">The sequence shown here is derived from an EMBL/GenBank/DDBJ whole genome shotgun (WGS) entry which is preliminary data.</text>
</comment>
<proteinExistence type="predicted"/>
<name>A0ABT8C2T7_9BACT</name>
<evidence type="ECO:0000313" key="1">
    <source>
        <dbReference type="EMBL" id="MDN3687098.1"/>
    </source>
</evidence>
<sequence>MKIFLSLLITFALYAQQHAEARQVRVLSEKVEFNGKVNTTQRKSLILQNESEEITSYYLRYLRGNIGSSQNILVCLGETCFDPREDLSQIKIDLEPGEIFTDLYIEFELGITPTKGTFDLHFFNSSNSRDAFVIESVYNVTGDNPSEQVSHKDVDMGSIYPNPSVRSAQLDYKIKNPDANVRVVINSFIGNPIYDFRLDPVQETLVIPVTDLNPGTYFYTLIVDNKNIVTKKLYVKR</sequence>